<protein>
    <submittedName>
        <fullName evidence="2">Aspartate/glutamate racemase family protein</fullName>
    </submittedName>
</protein>
<reference evidence="2 3" key="1">
    <citation type="submission" date="2022-04" db="EMBL/GenBank/DDBJ databases">
        <title>Roseobacter sp. WL0113 is a bacterium isolated from neritic sediment.</title>
        <authorList>
            <person name="Wang L."/>
            <person name="He W."/>
            <person name="Zhang D.-F."/>
        </authorList>
    </citation>
    <scope>NUCLEOTIDE SEQUENCE [LARGE SCALE GENOMIC DNA]</scope>
    <source>
        <strain evidence="2 3">WL0113</strain>
    </source>
</reference>
<dbReference type="Gene3D" id="3.40.50.12500">
    <property type="match status" value="1"/>
</dbReference>
<gene>
    <name evidence="2" type="ORF">MUB52_18585</name>
</gene>
<dbReference type="InterPro" id="IPR052186">
    <property type="entry name" value="Hydantoin_racemase-like"/>
</dbReference>
<organism evidence="2 3">
    <name type="scientific">Roseobacter sinensis</name>
    <dbReference type="NCBI Taxonomy" id="2931391"/>
    <lineage>
        <taxon>Bacteria</taxon>
        <taxon>Pseudomonadati</taxon>
        <taxon>Pseudomonadota</taxon>
        <taxon>Alphaproteobacteria</taxon>
        <taxon>Rhodobacterales</taxon>
        <taxon>Roseobacteraceae</taxon>
        <taxon>Roseobacter</taxon>
    </lineage>
</organism>
<dbReference type="InterPro" id="IPR053714">
    <property type="entry name" value="Iso_Racemase_Enz_sf"/>
</dbReference>
<comment type="similarity">
    <text evidence="1">Belongs to the HyuE racemase family.</text>
</comment>
<proteinExistence type="inferred from homology"/>
<name>A0ABT3BJB0_9RHOB</name>
<dbReference type="Pfam" id="PF01177">
    <property type="entry name" value="Asp_Glu_race"/>
    <property type="match status" value="1"/>
</dbReference>
<comment type="caution">
    <text evidence="2">The sequence shown here is derived from an EMBL/GenBank/DDBJ whole genome shotgun (WGS) entry which is preliminary data.</text>
</comment>
<dbReference type="EMBL" id="JALIEB010000015">
    <property type="protein sequence ID" value="MCV3273444.1"/>
    <property type="molecule type" value="Genomic_DNA"/>
</dbReference>
<sequence length="228" mass="23365">MRLLIVNPNTSAGVTRRIADAAAAVARPGDRFTTRPAAFGPELIVTAEDGAEAARGVIETIRRAGETPDGIILASFGDTGAEEVRKAWPDIPVIGIAEAAFAAARRIGGPFSIVTFAPEVAPPLREKAIQHGAGDALLRVAALEDPLQGDPADVAETLFAPLAALCATCARDGARSIVLGGGPLAGLASRIAPECPVPVIDGTQEAIAQLRARVAGTPADPTTRRYPA</sequence>
<accession>A0ABT3BJB0</accession>
<dbReference type="RefSeq" id="WP_263845669.1">
    <property type="nucleotide sequence ID" value="NZ_JALIEB010000015.1"/>
</dbReference>
<dbReference type="InterPro" id="IPR015942">
    <property type="entry name" value="Asp/Glu/hydantoin_racemase"/>
</dbReference>
<evidence type="ECO:0000313" key="2">
    <source>
        <dbReference type="EMBL" id="MCV3273444.1"/>
    </source>
</evidence>
<evidence type="ECO:0000256" key="1">
    <source>
        <dbReference type="ARBA" id="ARBA00038414"/>
    </source>
</evidence>
<dbReference type="Proteomes" id="UP001208690">
    <property type="component" value="Unassembled WGS sequence"/>
</dbReference>
<dbReference type="PANTHER" id="PTHR28047">
    <property type="entry name" value="PROTEIN DCG1"/>
    <property type="match status" value="1"/>
</dbReference>
<evidence type="ECO:0000313" key="3">
    <source>
        <dbReference type="Proteomes" id="UP001208690"/>
    </source>
</evidence>
<dbReference type="PANTHER" id="PTHR28047:SF5">
    <property type="entry name" value="PROTEIN DCG1"/>
    <property type="match status" value="1"/>
</dbReference>
<keyword evidence="3" id="KW-1185">Reference proteome</keyword>